<gene>
    <name evidence="1" type="ORF">NM688_g9452</name>
</gene>
<evidence type="ECO:0000313" key="2">
    <source>
        <dbReference type="Proteomes" id="UP001148662"/>
    </source>
</evidence>
<keyword evidence="2" id="KW-1185">Reference proteome</keyword>
<dbReference type="Proteomes" id="UP001148662">
    <property type="component" value="Unassembled WGS sequence"/>
</dbReference>
<comment type="caution">
    <text evidence="1">The sequence shown here is derived from an EMBL/GenBank/DDBJ whole genome shotgun (WGS) entry which is preliminary data.</text>
</comment>
<name>A0ACC1RJ30_9APHY</name>
<protein>
    <submittedName>
        <fullName evidence="1">Uncharacterized protein</fullName>
    </submittedName>
</protein>
<reference evidence="1" key="1">
    <citation type="submission" date="2022-07" db="EMBL/GenBank/DDBJ databases">
        <title>Genome Sequence of Phlebia brevispora.</title>
        <authorList>
            <person name="Buettner E."/>
        </authorList>
    </citation>
    <scope>NUCLEOTIDE SEQUENCE</scope>
    <source>
        <strain evidence="1">MPL23</strain>
    </source>
</reference>
<evidence type="ECO:0000313" key="1">
    <source>
        <dbReference type="EMBL" id="KAJ3518334.1"/>
    </source>
</evidence>
<organism evidence="1 2">
    <name type="scientific">Phlebia brevispora</name>
    <dbReference type="NCBI Taxonomy" id="194682"/>
    <lineage>
        <taxon>Eukaryota</taxon>
        <taxon>Fungi</taxon>
        <taxon>Dikarya</taxon>
        <taxon>Basidiomycota</taxon>
        <taxon>Agaricomycotina</taxon>
        <taxon>Agaricomycetes</taxon>
        <taxon>Polyporales</taxon>
        <taxon>Meruliaceae</taxon>
        <taxon>Phlebia</taxon>
    </lineage>
</organism>
<proteinExistence type="predicted"/>
<sequence length="308" mass="34615">MVKGEGYLADDESEEDGEEHPEQQRSDTKPSSAVHKQVRDSLLHLLGLHSGRNPRPPPTRAELREFMEGSGAGPSISPFRLDYNSSSNSPYNVKAFHIFGAFFSALVAKRTFPDIQLQYYMTPQYFATIASSKFRRLKDRYRAVSPPDVDSNETVEAKVTRISADYIQDCRVNRRAGRRVGLLKHRKKLVREDPEESPRLVLIGHLLELLGPTGMSSDETDDASTPQKKQFSRIKSTGQPVPGNSFRHRLYEHHKTSVDVPKTGLPCNVYDPAFLAALPLHRLESLGPVHDLDLSLLEYESSSGVFRT</sequence>
<accession>A0ACC1RJ30</accession>
<dbReference type="EMBL" id="JANHOG010002979">
    <property type="protein sequence ID" value="KAJ3518334.1"/>
    <property type="molecule type" value="Genomic_DNA"/>
</dbReference>